<keyword evidence="3" id="KW-1185">Reference proteome</keyword>
<dbReference type="PROSITE" id="PS51318">
    <property type="entry name" value="TAT"/>
    <property type="match status" value="1"/>
</dbReference>
<comment type="caution">
    <text evidence="2">The sequence shown here is derived from an EMBL/GenBank/DDBJ whole genome shotgun (WGS) entry which is preliminary data.</text>
</comment>
<protein>
    <submittedName>
        <fullName evidence="2">Uncharacterized protein</fullName>
    </submittedName>
</protein>
<feature type="transmembrane region" description="Helical" evidence="1">
    <location>
        <begin position="37"/>
        <end position="59"/>
    </location>
</feature>
<accession>A0A7W9SPA9</accession>
<name>A0A7W9SPA9_ARMRO</name>
<organism evidence="2 3">
    <name type="scientific">Armatimonas rosea</name>
    <dbReference type="NCBI Taxonomy" id="685828"/>
    <lineage>
        <taxon>Bacteria</taxon>
        <taxon>Bacillati</taxon>
        <taxon>Armatimonadota</taxon>
        <taxon>Armatimonadia</taxon>
        <taxon>Armatimonadales</taxon>
        <taxon>Armatimonadaceae</taxon>
        <taxon>Armatimonas</taxon>
    </lineage>
</organism>
<evidence type="ECO:0000313" key="2">
    <source>
        <dbReference type="EMBL" id="MBB6049558.1"/>
    </source>
</evidence>
<reference evidence="2 3" key="1">
    <citation type="submission" date="2020-08" db="EMBL/GenBank/DDBJ databases">
        <title>Genomic Encyclopedia of Type Strains, Phase IV (KMG-IV): sequencing the most valuable type-strain genomes for metagenomic binning, comparative biology and taxonomic classification.</title>
        <authorList>
            <person name="Goeker M."/>
        </authorList>
    </citation>
    <scope>NUCLEOTIDE SEQUENCE [LARGE SCALE GENOMIC DNA]</scope>
    <source>
        <strain evidence="2 3">DSM 23562</strain>
    </source>
</reference>
<dbReference type="AlphaFoldDB" id="A0A7W9SPA9"/>
<dbReference type="EMBL" id="JACHGW010000001">
    <property type="protein sequence ID" value="MBB6049558.1"/>
    <property type="molecule type" value="Genomic_DNA"/>
</dbReference>
<sequence length="493" mass="55162">MKDALNAAYPDAAVTDTLAARVAARLEHPAKPNRRRFLAPALALAAVAGIGLFTVPRWLTPKPVYALDKISKALQNTKSVHIRVFSGKQLVSEEWHSNNRHRIDHCFSGPCKPYSLTVGTQSYGISDEKDIVVESEIIPYEFSVPTLASTLRAQNLSDLPPDWVTFEGVQILGTRTVHVYKITLPEGAYNLGSSVKESSYLRLFVSPETNLPIRLEEHRTQAGHWSSSYKDLEFDIDIPKATFNTNFPGKKLVKSSDYATENFYKEIHKPSIGKRATTSKNGVTVLSFPLMEALGLVVWYTVDDENSLPEIALSGKGNTCPLLAQGVVGDSILTLRERYKIQGKRLRWAYFRQTFVAPMGNGDWQLHFQFPDGNVTVVPEIAGFGSTIPTGDVGDEIGKAFPTLSGERARDRAEYFLDGRWKDDAPLVESVMQSGFDPRDGALLWLKVAIQQDDKWLSSPKHARDWRRMAEILDQLKRHDEAKAYRDKADAER</sequence>
<evidence type="ECO:0000313" key="3">
    <source>
        <dbReference type="Proteomes" id="UP000520814"/>
    </source>
</evidence>
<keyword evidence="1" id="KW-1133">Transmembrane helix</keyword>
<dbReference type="RefSeq" id="WP_184193156.1">
    <property type="nucleotide sequence ID" value="NZ_JACHGW010000001.1"/>
</dbReference>
<evidence type="ECO:0000256" key="1">
    <source>
        <dbReference type="SAM" id="Phobius"/>
    </source>
</evidence>
<dbReference type="Proteomes" id="UP000520814">
    <property type="component" value="Unassembled WGS sequence"/>
</dbReference>
<proteinExistence type="predicted"/>
<dbReference type="InterPro" id="IPR006311">
    <property type="entry name" value="TAT_signal"/>
</dbReference>
<gene>
    <name evidence="2" type="ORF">HNQ39_001320</name>
</gene>
<keyword evidence="1" id="KW-0812">Transmembrane</keyword>
<keyword evidence="1" id="KW-0472">Membrane</keyword>